<organism evidence="16 17">
    <name type="scientific">Tothia fuscella</name>
    <dbReference type="NCBI Taxonomy" id="1048955"/>
    <lineage>
        <taxon>Eukaryota</taxon>
        <taxon>Fungi</taxon>
        <taxon>Dikarya</taxon>
        <taxon>Ascomycota</taxon>
        <taxon>Pezizomycotina</taxon>
        <taxon>Dothideomycetes</taxon>
        <taxon>Pleosporomycetidae</taxon>
        <taxon>Venturiales</taxon>
        <taxon>Cylindrosympodiaceae</taxon>
        <taxon>Tothia</taxon>
    </lineage>
</organism>
<feature type="region of interest" description="Disordered" evidence="14">
    <location>
        <begin position="482"/>
        <end position="550"/>
    </location>
</feature>
<evidence type="ECO:0000313" key="17">
    <source>
        <dbReference type="Proteomes" id="UP000800235"/>
    </source>
</evidence>
<dbReference type="OrthoDB" id="406287at2759"/>
<feature type="compositionally biased region" description="Polar residues" evidence="14">
    <location>
        <begin position="23"/>
        <end position="33"/>
    </location>
</feature>
<evidence type="ECO:0000313" key="16">
    <source>
        <dbReference type="EMBL" id="KAF2435510.1"/>
    </source>
</evidence>
<dbReference type="PANTHER" id="PTHR31201:SF1">
    <property type="entry name" value="GLYCEROPHOSPHOCHOLINE ACYLTRANSFERASE 1"/>
    <property type="match status" value="1"/>
</dbReference>
<feature type="transmembrane region" description="Helical" evidence="15">
    <location>
        <begin position="279"/>
        <end position="299"/>
    </location>
</feature>
<dbReference type="Proteomes" id="UP000800235">
    <property type="component" value="Unassembled WGS sequence"/>
</dbReference>
<dbReference type="AlphaFoldDB" id="A0A9P4P1C7"/>
<evidence type="ECO:0000256" key="13">
    <source>
        <dbReference type="SAM" id="Coils"/>
    </source>
</evidence>
<keyword evidence="4" id="KW-0444">Lipid biosynthesis</keyword>
<feature type="compositionally biased region" description="Low complexity" evidence="14">
    <location>
        <begin position="34"/>
        <end position="53"/>
    </location>
</feature>
<evidence type="ECO:0000256" key="12">
    <source>
        <dbReference type="ARBA" id="ARBA00023315"/>
    </source>
</evidence>
<keyword evidence="9 15" id="KW-0472">Membrane</keyword>
<comment type="caution">
    <text evidence="16">The sequence shown here is derived from an EMBL/GenBank/DDBJ whole genome shotgun (WGS) entry which is preliminary data.</text>
</comment>
<keyword evidence="8" id="KW-0443">Lipid metabolism</keyword>
<evidence type="ECO:0000256" key="8">
    <source>
        <dbReference type="ARBA" id="ARBA00023098"/>
    </source>
</evidence>
<keyword evidence="17" id="KW-1185">Reference proteome</keyword>
<feature type="transmembrane region" description="Helical" evidence="15">
    <location>
        <begin position="196"/>
        <end position="213"/>
    </location>
</feature>
<feature type="compositionally biased region" description="Basic and acidic residues" evidence="14">
    <location>
        <begin position="505"/>
        <end position="522"/>
    </location>
</feature>
<dbReference type="PANTHER" id="PTHR31201">
    <property type="entry name" value="OS01G0585100 PROTEIN"/>
    <property type="match status" value="1"/>
</dbReference>
<keyword evidence="12" id="KW-0012">Acyltransferase</keyword>
<evidence type="ECO:0000256" key="15">
    <source>
        <dbReference type="SAM" id="Phobius"/>
    </source>
</evidence>
<keyword evidence="11" id="KW-1208">Phospholipid metabolism</keyword>
<comment type="similarity">
    <text evidence="2">Belongs to the GPC1 family.</text>
</comment>
<feature type="transmembrane region" description="Helical" evidence="15">
    <location>
        <begin position="330"/>
        <end position="351"/>
    </location>
</feature>
<evidence type="ECO:0000256" key="6">
    <source>
        <dbReference type="ARBA" id="ARBA00022692"/>
    </source>
</evidence>
<evidence type="ECO:0000256" key="5">
    <source>
        <dbReference type="ARBA" id="ARBA00022679"/>
    </source>
</evidence>
<feature type="transmembrane region" description="Helical" evidence="15">
    <location>
        <begin position="248"/>
        <end position="267"/>
    </location>
</feature>
<dbReference type="Pfam" id="PF10998">
    <property type="entry name" value="DUF2838"/>
    <property type="match status" value="1"/>
</dbReference>
<keyword evidence="6 15" id="KW-0812">Transmembrane</keyword>
<evidence type="ECO:0000256" key="1">
    <source>
        <dbReference type="ARBA" id="ARBA00004141"/>
    </source>
</evidence>
<sequence>MAQAPQVALKAASEPRISEEDTSPTPTGQPLNRTPSGDVDSSTSSSYGNTTSTPPTPGQLSRNNSFSDIDYDESIPPWDRLTVFDLIENLALPQRLERFQSTISKQTEKVRRTQERVKSSSQIAKVKVVEEWRKRVPTADEQLDKYKKRMRHSVDRLNTKWKDSRNVTLREKISFIAGVMNVFVSGYLVGGHSDLFHYWYTLQLLYFMPIRWYTYQKKGYHYFLADLCYFVNLLVLLSIWVFPGSKRLFISTYCLAFGNNAIAIAMWRNSLVFHSLDKVTSLFIHIMPCVTLHCIVHLLPPEIQQVRFPAVYTIINSLPDSPEHYSLLQMMFWASWPYAVWQIAYHVFISIRRRDKIAAGRPTSFTWLRKSFAGTLLGKFVLALPESMQEGAYMLIQYGYALLTMLPCPLWFWSRWASGLFLVSVFTWSVWNGANYYIEVFGVRFQRELEALKKDVAKWQNTPELQGRNGLISPLMSPAADESRQLVGGGKEDAAEQVPGITGHVGEDLSPKEEVAASKGVEDIPLLDESTKPSGSQREGGDDAGLRERK</sequence>
<dbReference type="GO" id="GO:0016020">
    <property type="term" value="C:membrane"/>
    <property type="evidence" value="ECO:0007669"/>
    <property type="project" value="UniProtKB-SubCell"/>
</dbReference>
<keyword evidence="13" id="KW-0175">Coiled coil</keyword>
<proteinExistence type="inferred from homology"/>
<feature type="transmembrane region" description="Helical" evidence="15">
    <location>
        <begin position="392"/>
        <end position="413"/>
    </location>
</feature>
<gene>
    <name evidence="16" type="ORF">EJ08DRAFT_645799</name>
</gene>
<reference evidence="16" key="1">
    <citation type="journal article" date="2020" name="Stud. Mycol.">
        <title>101 Dothideomycetes genomes: a test case for predicting lifestyles and emergence of pathogens.</title>
        <authorList>
            <person name="Haridas S."/>
            <person name="Albert R."/>
            <person name="Binder M."/>
            <person name="Bloem J."/>
            <person name="Labutti K."/>
            <person name="Salamov A."/>
            <person name="Andreopoulos B."/>
            <person name="Baker S."/>
            <person name="Barry K."/>
            <person name="Bills G."/>
            <person name="Bluhm B."/>
            <person name="Cannon C."/>
            <person name="Castanera R."/>
            <person name="Culley D."/>
            <person name="Daum C."/>
            <person name="Ezra D."/>
            <person name="Gonzalez J."/>
            <person name="Henrissat B."/>
            <person name="Kuo A."/>
            <person name="Liang C."/>
            <person name="Lipzen A."/>
            <person name="Lutzoni F."/>
            <person name="Magnuson J."/>
            <person name="Mondo S."/>
            <person name="Nolan M."/>
            <person name="Ohm R."/>
            <person name="Pangilinan J."/>
            <person name="Park H.-J."/>
            <person name="Ramirez L."/>
            <person name="Alfaro M."/>
            <person name="Sun H."/>
            <person name="Tritt A."/>
            <person name="Yoshinaga Y."/>
            <person name="Zwiers L.-H."/>
            <person name="Turgeon B."/>
            <person name="Goodwin S."/>
            <person name="Spatafora J."/>
            <person name="Crous P."/>
            <person name="Grigoriev I."/>
        </authorList>
    </citation>
    <scope>NUCLEOTIDE SEQUENCE</scope>
    <source>
        <strain evidence="16">CBS 130266</strain>
    </source>
</reference>
<keyword evidence="10" id="KW-0594">Phospholipid biosynthesis</keyword>
<evidence type="ECO:0000256" key="4">
    <source>
        <dbReference type="ARBA" id="ARBA00022516"/>
    </source>
</evidence>
<evidence type="ECO:0000256" key="7">
    <source>
        <dbReference type="ARBA" id="ARBA00022989"/>
    </source>
</evidence>
<evidence type="ECO:0000256" key="14">
    <source>
        <dbReference type="SAM" id="MobiDB-lite"/>
    </source>
</evidence>
<feature type="coiled-coil region" evidence="13">
    <location>
        <begin position="96"/>
        <end position="149"/>
    </location>
</feature>
<feature type="compositionally biased region" description="Basic and acidic residues" evidence="14">
    <location>
        <begin position="539"/>
        <end position="550"/>
    </location>
</feature>
<feature type="region of interest" description="Disordered" evidence="14">
    <location>
        <begin position="1"/>
        <end position="68"/>
    </location>
</feature>
<evidence type="ECO:0000256" key="3">
    <source>
        <dbReference type="ARBA" id="ARBA00019082"/>
    </source>
</evidence>
<dbReference type="GO" id="GO:0006656">
    <property type="term" value="P:phosphatidylcholine biosynthetic process"/>
    <property type="evidence" value="ECO:0007669"/>
    <property type="project" value="TreeGrafter"/>
</dbReference>
<keyword evidence="5" id="KW-0808">Transferase</keyword>
<dbReference type="InterPro" id="IPR021261">
    <property type="entry name" value="GPCAT"/>
</dbReference>
<feature type="transmembrane region" description="Helical" evidence="15">
    <location>
        <begin position="220"/>
        <end position="242"/>
    </location>
</feature>
<dbReference type="EMBL" id="MU007013">
    <property type="protein sequence ID" value="KAF2435510.1"/>
    <property type="molecule type" value="Genomic_DNA"/>
</dbReference>
<feature type="transmembrane region" description="Helical" evidence="15">
    <location>
        <begin position="173"/>
        <end position="190"/>
    </location>
</feature>
<protein>
    <recommendedName>
        <fullName evidence="3">Glycerophosphocholine acyltransferase 1</fullName>
    </recommendedName>
</protein>
<evidence type="ECO:0000256" key="2">
    <source>
        <dbReference type="ARBA" id="ARBA00006675"/>
    </source>
</evidence>
<comment type="subcellular location">
    <subcellularLocation>
        <location evidence="1">Membrane</location>
        <topology evidence="1">Multi-pass membrane protein</topology>
    </subcellularLocation>
</comment>
<evidence type="ECO:0000256" key="9">
    <source>
        <dbReference type="ARBA" id="ARBA00023136"/>
    </source>
</evidence>
<evidence type="ECO:0000256" key="11">
    <source>
        <dbReference type="ARBA" id="ARBA00023264"/>
    </source>
</evidence>
<dbReference type="GO" id="GO:0016746">
    <property type="term" value="F:acyltransferase activity"/>
    <property type="evidence" value="ECO:0007669"/>
    <property type="project" value="UniProtKB-KW"/>
</dbReference>
<evidence type="ECO:0000256" key="10">
    <source>
        <dbReference type="ARBA" id="ARBA00023209"/>
    </source>
</evidence>
<name>A0A9P4P1C7_9PEZI</name>
<accession>A0A9P4P1C7</accession>
<keyword evidence="7 15" id="KW-1133">Transmembrane helix</keyword>